<dbReference type="Pfam" id="PF19296">
    <property type="entry name" value="RelA_AH_RIS"/>
    <property type="match status" value="2"/>
</dbReference>
<dbReference type="EMBL" id="JBAJEX010000002">
    <property type="protein sequence ID" value="MEO1766341.1"/>
    <property type="molecule type" value="Genomic_DNA"/>
</dbReference>
<dbReference type="SUPFAM" id="SSF81271">
    <property type="entry name" value="TGS-like"/>
    <property type="match status" value="1"/>
</dbReference>
<feature type="domain" description="ACT" evidence="2">
    <location>
        <begin position="626"/>
        <end position="701"/>
    </location>
</feature>
<evidence type="ECO:0000259" key="2">
    <source>
        <dbReference type="PROSITE" id="PS51671"/>
    </source>
</evidence>
<dbReference type="CDD" id="cd01668">
    <property type="entry name" value="TGS_RSH"/>
    <property type="match status" value="1"/>
</dbReference>
<feature type="domain" description="TGS" evidence="4">
    <location>
        <begin position="384"/>
        <end position="445"/>
    </location>
</feature>
<dbReference type="Proteomes" id="UP001482231">
    <property type="component" value="Unassembled WGS sequence"/>
</dbReference>
<dbReference type="InterPro" id="IPR033655">
    <property type="entry name" value="TGS_RelA/SpoT"/>
</dbReference>
<dbReference type="SMART" id="SM00954">
    <property type="entry name" value="RelA_SpoT"/>
    <property type="match status" value="1"/>
</dbReference>
<dbReference type="PANTHER" id="PTHR21262:SF36">
    <property type="entry name" value="BIFUNCTIONAL (P)PPGPP SYNTHASE_HYDROLASE SPOT"/>
    <property type="match status" value="1"/>
</dbReference>
<comment type="caution">
    <text evidence="5">The sequence shown here is derived from an EMBL/GenBank/DDBJ whole genome shotgun (WGS) entry which is preliminary data.</text>
</comment>
<dbReference type="GO" id="GO:0008728">
    <property type="term" value="F:GTP diphosphokinase activity"/>
    <property type="evidence" value="ECO:0007669"/>
    <property type="project" value="UniProtKB-EC"/>
</dbReference>
<dbReference type="InterPro" id="IPR003607">
    <property type="entry name" value="HD/PDEase_dom"/>
</dbReference>
<dbReference type="SUPFAM" id="SSF55021">
    <property type="entry name" value="ACT-like"/>
    <property type="match status" value="1"/>
</dbReference>
<name>A0ABV0ECI6_9BURK</name>
<dbReference type="Pfam" id="PF02824">
    <property type="entry name" value="TGS"/>
    <property type="match status" value="1"/>
</dbReference>
<evidence type="ECO:0000256" key="1">
    <source>
        <dbReference type="RuleBase" id="RU003847"/>
    </source>
</evidence>
<keyword evidence="6" id="KW-1185">Reference proteome</keyword>
<comment type="similarity">
    <text evidence="1">Belongs to the relA/spoT family.</text>
</comment>
<keyword evidence="5" id="KW-0808">Transferase</keyword>
<evidence type="ECO:0000313" key="6">
    <source>
        <dbReference type="Proteomes" id="UP001482231"/>
    </source>
</evidence>
<dbReference type="InterPro" id="IPR012675">
    <property type="entry name" value="Beta-grasp_dom_sf"/>
</dbReference>
<dbReference type="RefSeq" id="WP_347307325.1">
    <property type="nucleotide sequence ID" value="NZ_JBAJEX010000002.1"/>
</dbReference>
<dbReference type="Gene3D" id="1.10.3210.10">
    <property type="entry name" value="Hypothetical protein af1432"/>
    <property type="match status" value="1"/>
</dbReference>
<dbReference type="InterPro" id="IPR012676">
    <property type="entry name" value="TGS-like"/>
</dbReference>
<accession>A0ABV0ECI6</accession>
<dbReference type="Gene3D" id="3.30.70.260">
    <property type="match status" value="1"/>
</dbReference>
<dbReference type="Pfam" id="PF04607">
    <property type="entry name" value="RelA_SpoT"/>
    <property type="match status" value="1"/>
</dbReference>
<evidence type="ECO:0000313" key="5">
    <source>
        <dbReference type="EMBL" id="MEO1766341.1"/>
    </source>
</evidence>
<evidence type="ECO:0000259" key="4">
    <source>
        <dbReference type="PROSITE" id="PS51880"/>
    </source>
</evidence>
<dbReference type="SMART" id="SM00471">
    <property type="entry name" value="HDc"/>
    <property type="match status" value="1"/>
</dbReference>
<dbReference type="PROSITE" id="PS51880">
    <property type="entry name" value="TGS"/>
    <property type="match status" value="1"/>
</dbReference>
<dbReference type="SUPFAM" id="SSF81301">
    <property type="entry name" value="Nucleotidyltransferase"/>
    <property type="match status" value="1"/>
</dbReference>
<dbReference type="InterPro" id="IPR004095">
    <property type="entry name" value="TGS"/>
</dbReference>
<reference evidence="5 6" key="1">
    <citation type="submission" date="2024-02" db="EMBL/GenBank/DDBJ databases">
        <title>New thermophilic sulfur-oxidizing bacteria from a hot springs of the Uzon caldera (Kamchatka, Russia).</title>
        <authorList>
            <person name="Dukat A.M."/>
            <person name="Elcheninov A.G."/>
            <person name="Frolov E.N."/>
        </authorList>
    </citation>
    <scope>NUCLEOTIDE SEQUENCE [LARGE SCALE GENOMIC DNA]</scope>
    <source>
        <strain evidence="5 6">AK1</strain>
    </source>
</reference>
<dbReference type="InterPro" id="IPR006674">
    <property type="entry name" value="HD_domain"/>
</dbReference>
<dbReference type="InterPro" id="IPR045865">
    <property type="entry name" value="ACT-like_dom_sf"/>
</dbReference>
<dbReference type="CDD" id="cd04876">
    <property type="entry name" value="ACT_RelA-SpoT"/>
    <property type="match status" value="1"/>
</dbReference>
<dbReference type="CDD" id="cd05399">
    <property type="entry name" value="NT_Rel-Spo_like"/>
    <property type="match status" value="1"/>
</dbReference>
<organism evidence="5 6">
    <name type="scientific">Thiobacter aerophilum</name>
    <dbReference type="NCBI Taxonomy" id="3121275"/>
    <lineage>
        <taxon>Bacteria</taxon>
        <taxon>Pseudomonadati</taxon>
        <taxon>Pseudomonadota</taxon>
        <taxon>Betaproteobacteria</taxon>
        <taxon>Burkholderiales</taxon>
        <taxon>Thiobacteraceae</taxon>
        <taxon>Thiobacter</taxon>
    </lineage>
</organism>
<dbReference type="NCBIfam" id="TIGR00691">
    <property type="entry name" value="spoT_relA"/>
    <property type="match status" value="1"/>
</dbReference>
<evidence type="ECO:0000259" key="3">
    <source>
        <dbReference type="PROSITE" id="PS51831"/>
    </source>
</evidence>
<dbReference type="InterPro" id="IPR043519">
    <property type="entry name" value="NT_sf"/>
</dbReference>
<dbReference type="InterPro" id="IPR045600">
    <property type="entry name" value="RelA/SpoT_AH_RIS"/>
</dbReference>
<dbReference type="Pfam" id="PF13328">
    <property type="entry name" value="HD_4"/>
    <property type="match status" value="1"/>
</dbReference>
<gene>
    <name evidence="5" type="ORF">V6E02_03830</name>
</gene>
<feature type="domain" description="HD" evidence="3">
    <location>
        <begin position="43"/>
        <end position="142"/>
    </location>
</feature>
<dbReference type="Pfam" id="PF13291">
    <property type="entry name" value="ACT_4"/>
    <property type="match status" value="1"/>
</dbReference>
<dbReference type="Gene3D" id="3.30.460.10">
    <property type="entry name" value="Beta Polymerase, domain 2"/>
    <property type="match status" value="1"/>
</dbReference>
<dbReference type="Gene3D" id="3.10.20.30">
    <property type="match status" value="1"/>
</dbReference>
<dbReference type="InterPro" id="IPR002912">
    <property type="entry name" value="ACT_dom"/>
</dbReference>
<protein>
    <submittedName>
        <fullName evidence="5">Bifunctional (P)ppGpp synthetase/guanosine-3',5'-bis(Diphosphate) 3'-pyrophosphohydrolase</fullName>
        <ecNumber evidence="5">2.7.6.5</ecNumber>
    </submittedName>
</protein>
<comment type="function">
    <text evidence="1">In eubacteria ppGpp (guanosine 3'-diphosphate 5'-diphosphate) is a mediator of the stringent response that coordinates a variety of cellular activities in response to changes in nutritional abundance.</text>
</comment>
<dbReference type="InterPro" id="IPR004811">
    <property type="entry name" value="RelA/Spo_fam"/>
</dbReference>
<dbReference type="PROSITE" id="PS51671">
    <property type="entry name" value="ACT"/>
    <property type="match status" value="1"/>
</dbReference>
<sequence>MHLIELREQLTYLKPEDVALVEKAYQFSREAHDGQFRKSGEPYISHPVAVASLLAKWHLDAQALCAALLHDVVEDTDVSKEDIAAQFGKSVAELVDGVSKLDKIEFQTEAHQQAENFRKMLLAMARDVRVILIKLADRLHNMRTLDAMSPDKRKRIARETLEIYAPIANRLGLNALYLELEDLAFRYLYPTRYQVLAKAVKAARGNRKAIIEKVQEAIAQKLKEAGIEATVTGREKHLYSIYRKMQEKGLSFSEVFDIYGFRVVVKDVPSCYLALGALHSLYKPIPGKFKDYIAIPKANGYQSLHTHLFGPFGTPIEVQIRTQEMHKVAEAGVASHWLYKTGEEPIDSAQQKTHQWLQSLLEIQSESGDAVEFLEHIKVDLFPDEVYVFTPKGKIMALPRGATAVDFAYAVHSDVGNHCVAVKVNNELAPLRTELKNGDQVEIITSPTARPNPAWLNYVITGKARSHIRNYLKRMRTEEGASLGEQLLAQALRALNSELSRIDDAHWKELLREYRLASKQELLAEIGLGKRLNLVVARRLLAIGEEPADRKALGPITIRGTEGLAVQFAKCCRPIPGDPIIGFINKEQGLVVHTHDCPAVAKYREDPDKWVDVEWDPDTRRPFEVSLKLVVANQRGVLAKVAAAIAEANSNIENVSMEEEPGSAYTSMYFTLQVEDRNHLARVMRELRKLPDVARITRMKG</sequence>
<dbReference type="EC" id="2.7.6.5" evidence="5"/>
<dbReference type="PANTHER" id="PTHR21262">
    <property type="entry name" value="GUANOSINE-3',5'-BIS DIPHOSPHATE 3'-PYROPHOSPHOHYDROLASE"/>
    <property type="match status" value="1"/>
</dbReference>
<proteinExistence type="inferred from homology"/>
<dbReference type="InterPro" id="IPR007685">
    <property type="entry name" value="RelA_SpoT"/>
</dbReference>
<dbReference type="CDD" id="cd00077">
    <property type="entry name" value="HDc"/>
    <property type="match status" value="1"/>
</dbReference>
<dbReference type="SUPFAM" id="SSF109604">
    <property type="entry name" value="HD-domain/PDEase-like"/>
    <property type="match status" value="1"/>
</dbReference>
<dbReference type="PROSITE" id="PS51831">
    <property type="entry name" value="HD"/>
    <property type="match status" value="1"/>
</dbReference>